<protein>
    <submittedName>
        <fullName evidence="2">Cupin domain-containing protein</fullName>
    </submittedName>
</protein>
<accession>A0A2W5TSE7</accession>
<dbReference type="Pfam" id="PF07883">
    <property type="entry name" value="Cupin_2"/>
    <property type="match status" value="1"/>
</dbReference>
<organism evidence="2 3">
    <name type="scientific">Archangium gephyra</name>
    <dbReference type="NCBI Taxonomy" id="48"/>
    <lineage>
        <taxon>Bacteria</taxon>
        <taxon>Pseudomonadati</taxon>
        <taxon>Myxococcota</taxon>
        <taxon>Myxococcia</taxon>
        <taxon>Myxococcales</taxon>
        <taxon>Cystobacterineae</taxon>
        <taxon>Archangiaceae</taxon>
        <taxon>Archangium</taxon>
    </lineage>
</organism>
<dbReference type="SUPFAM" id="SSF51182">
    <property type="entry name" value="RmlC-like cupins"/>
    <property type="match status" value="1"/>
</dbReference>
<sequence length="127" mass="13403">MNVLMLTLVLCAEPVVHLGEAPRYALAGDAGVVTLLVQADIATSRLELNAGTRVPEHTHDSSETLVVLEGSGTVTLDGAKYAVTSGDTIHIPKGARHAAEATTRFVAVQNYAPAGPEQRFTRGTRLK</sequence>
<evidence type="ECO:0000259" key="1">
    <source>
        <dbReference type="Pfam" id="PF07883"/>
    </source>
</evidence>
<dbReference type="EMBL" id="QFQP01000001">
    <property type="protein sequence ID" value="PZR18659.1"/>
    <property type="molecule type" value="Genomic_DNA"/>
</dbReference>
<name>A0A2W5TSE7_9BACT</name>
<reference evidence="2 3" key="1">
    <citation type="submission" date="2017-08" db="EMBL/GenBank/DDBJ databases">
        <title>Infants hospitalized years apart are colonized by the same room-sourced microbial strains.</title>
        <authorList>
            <person name="Brooks B."/>
            <person name="Olm M.R."/>
            <person name="Firek B.A."/>
            <person name="Baker R."/>
            <person name="Thomas B.C."/>
            <person name="Morowitz M.J."/>
            <person name="Banfield J.F."/>
        </authorList>
    </citation>
    <scope>NUCLEOTIDE SEQUENCE [LARGE SCALE GENOMIC DNA]</scope>
    <source>
        <strain evidence="2">S2_003_000_R2_14</strain>
    </source>
</reference>
<dbReference type="InterPro" id="IPR014710">
    <property type="entry name" value="RmlC-like_jellyroll"/>
</dbReference>
<dbReference type="InterPro" id="IPR011051">
    <property type="entry name" value="RmlC_Cupin_sf"/>
</dbReference>
<dbReference type="AlphaFoldDB" id="A0A2W5TSE7"/>
<dbReference type="PANTHER" id="PTHR37694">
    <property type="entry name" value="SLR8022 PROTEIN"/>
    <property type="match status" value="1"/>
</dbReference>
<gene>
    <name evidence="2" type="ORF">DI536_01905</name>
</gene>
<dbReference type="InterPro" id="IPR013096">
    <property type="entry name" value="Cupin_2"/>
</dbReference>
<evidence type="ECO:0000313" key="2">
    <source>
        <dbReference type="EMBL" id="PZR18659.1"/>
    </source>
</evidence>
<evidence type="ECO:0000313" key="3">
    <source>
        <dbReference type="Proteomes" id="UP000249061"/>
    </source>
</evidence>
<dbReference type="Gene3D" id="2.60.120.10">
    <property type="entry name" value="Jelly Rolls"/>
    <property type="match status" value="1"/>
</dbReference>
<feature type="domain" description="Cupin type-2" evidence="1">
    <location>
        <begin position="46"/>
        <end position="103"/>
    </location>
</feature>
<comment type="caution">
    <text evidence="2">The sequence shown here is derived from an EMBL/GenBank/DDBJ whole genome shotgun (WGS) entry which is preliminary data.</text>
</comment>
<dbReference type="Proteomes" id="UP000249061">
    <property type="component" value="Unassembled WGS sequence"/>
</dbReference>
<dbReference type="PANTHER" id="PTHR37694:SF1">
    <property type="entry name" value="SLR8022 PROTEIN"/>
    <property type="match status" value="1"/>
</dbReference>
<proteinExistence type="predicted"/>